<reference evidence="3" key="1">
    <citation type="journal article" date="2015" name="J. Biotechnol.">
        <title>Complete genome sequence of the actinobacterium Streptomyces glaucescens GLA.O (DSM 40922) consisting of a linear chromosome and one linear plasmid.</title>
        <authorList>
            <person name="Ortseifen V."/>
            <person name="Winkler A."/>
            <person name="Albersmeier A."/>
            <person name="Wendler S."/>
            <person name="Puhler A."/>
            <person name="Kalinowski J."/>
            <person name="Ruckert C."/>
        </authorList>
    </citation>
    <scope>NUCLEOTIDE SEQUENCE [LARGE SCALE GENOMIC DNA]</scope>
    <source>
        <strain evidence="3">DSM 40922 / GLA O</strain>
    </source>
</reference>
<name>A0A089X9U2_STRGA</name>
<evidence type="ECO:0000256" key="1">
    <source>
        <dbReference type="SAM" id="MobiDB-lite"/>
    </source>
</evidence>
<gene>
    <name evidence="2" type="ORF">SGLAU_20100</name>
</gene>
<dbReference type="EMBL" id="CP009438">
    <property type="protein sequence ID" value="AIR99973.1"/>
    <property type="molecule type" value="Genomic_DNA"/>
</dbReference>
<dbReference type="eggNOG" id="ENOG502ZQX9">
    <property type="taxonomic scope" value="Bacteria"/>
</dbReference>
<dbReference type="AlphaFoldDB" id="A0A089X9U2"/>
<organism evidence="2 3">
    <name type="scientific">Streptomyces glaucescens</name>
    <dbReference type="NCBI Taxonomy" id="1907"/>
    <lineage>
        <taxon>Bacteria</taxon>
        <taxon>Bacillati</taxon>
        <taxon>Actinomycetota</taxon>
        <taxon>Actinomycetes</taxon>
        <taxon>Kitasatosporales</taxon>
        <taxon>Streptomycetaceae</taxon>
        <taxon>Streptomyces</taxon>
    </lineage>
</organism>
<feature type="region of interest" description="Disordered" evidence="1">
    <location>
        <begin position="1"/>
        <end position="55"/>
    </location>
</feature>
<proteinExistence type="predicted"/>
<protein>
    <submittedName>
        <fullName evidence="2">Uncharacterized protein</fullName>
    </submittedName>
</protein>
<dbReference type="Proteomes" id="UP000029482">
    <property type="component" value="Chromosome"/>
</dbReference>
<accession>A0A089X9U2</accession>
<evidence type="ECO:0000313" key="3">
    <source>
        <dbReference type="Proteomes" id="UP000029482"/>
    </source>
</evidence>
<evidence type="ECO:0000313" key="2">
    <source>
        <dbReference type="EMBL" id="AIR99973.1"/>
    </source>
</evidence>
<dbReference type="KEGG" id="sgu:SGLAU_20100"/>
<keyword evidence="3" id="KW-1185">Reference proteome</keyword>
<dbReference type="RefSeq" id="WP_208868926.1">
    <property type="nucleotide sequence ID" value="NZ_CP009438.1"/>
</dbReference>
<dbReference type="STRING" id="1907.SGLAU_20100"/>
<dbReference type="HOGENOM" id="CLU_136257_0_0_11"/>
<sequence length="135" mass="14177">MTETRLNQLPADQGGTGPSGGRKDVASSPAEKRAAARAIEDGIEPDTAKAGRHADVDTASAVKAFGPKDGDGWDTSAALKKAHETWGDQVKNLLDRLGSEKDALRRANTTLVGSDLTVRGAAQQISVFDTYSQGR</sequence>
<feature type="compositionally biased region" description="Basic and acidic residues" evidence="1">
    <location>
        <begin position="21"/>
        <end position="55"/>
    </location>
</feature>